<dbReference type="AlphaFoldDB" id="A0A2T0B315"/>
<protein>
    <submittedName>
        <fullName evidence="1">Uncharacterized protein</fullName>
    </submittedName>
</protein>
<dbReference type="RefSeq" id="WP_273336385.1">
    <property type="nucleotide sequence ID" value="NZ_JALCPJ010000013.1"/>
</dbReference>
<keyword evidence="2" id="KW-1185">Reference proteome</keyword>
<sequence length="40" mass="4677">MKDNKSVLITPDVMEECLCESLDIIEKNIQPHKQNKKHLN</sequence>
<reference evidence="1 2" key="1">
    <citation type="submission" date="2018-03" db="EMBL/GenBank/DDBJ databases">
        <title>Genome sequence of Clostridium luticellarii DSM 29923.</title>
        <authorList>
            <person name="Poehlein A."/>
            <person name="Daniel R."/>
        </authorList>
    </citation>
    <scope>NUCLEOTIDE SEQUENCE [LARGE SCALE GENOMIC DNA]</scope>
    <source>
        <strain evidence="1 2">DSM 29923</strain>
    </source>
</reference>
<comment type="caution">
    <text evidence="1">The sequence shown here is derived from an EMBL/GenBank/DDBJ whole genome shotgun (WGS) entry which is preliminary data.</text>
</comment>
<accession>A0A2T0B315</accession>
<evidence type="ECO:0000313" key="1">
    <source>
        <dbReference type="EMBL" id="PRR78203.1"/>
    </source>
</evidence>
<gene>
    <name evidence="1" type="ORF">CLLU_36700</name>
</gene>
<name>A0A2T0B315_9CLOT</name>
<proteinExistence type="predicted"/>
<dbReference type="Proteomes" id="UP000237798">
    <property type="component" value="Unassembled WGS sequence"/>
</dbReference>
<dbReference type="EMBL" id="PVXP01000135">
    <property type="protein sequence ID" value="PRR78203.1"/>
    <property type="molecule type" value="Genomic_DNA"/>
</dbReference>
<organism evidence="1 2">
    <name type="scientific">Clostridium luticellarii</name>
    <dbReference type="NCBI Taxonomy" id="1691940"/>
    <lineage>
        <taxon>Bacteria</taxon>
        <taxon>Bacillati</taxon>
        <taxon>Bacillota</taxon>
        <taxon>Clostridia</taxon>
        <taxon>Eubacteriales</taxon>
        <taxon>Clostridiaceae</taxon>
        <taxon>Clostridium</taxon>
    </lineage>
</organism>
<evidence type="ECO:0000313" key="2">
    <source>
        <dbReference type="Proteomes" id="UP000237798"/>
    </source>
</evidence>